<dbReference type="Proteomes" id="UP000469325">
    <property type="component" value="Unassembled WGS sequence"/>
</dbReference>
<evidence type="ECO:0000256" key="3">
    <source>
        <dbReference type="ARBA" id="ARBA00023027"/>
    </source>
</evidence>
<dbReference type="EMBL" id="VUNC01000005">
    <property type="protein sequence ID" value="MST72804.1"/>
    <property type="molecule type" value="Genomic_DNA"/>
</dbReference>
<keyword evidence="8" id="KW-1185">Reference proteome</keyword>
<dbReference type="InterPro" id="IPR029154">
    <property type="entry name" value="HIBADH-like_NADP-bd"/>
</dbReference>
<comment type="similarity">
    <text evidence="1">Belongs to the HIBADH-related family.</text>
</comment>
<reference evidence="7 8" key="1">
    <citation type="submission" date="2019-08" db="EMBL/GenBank/DDBJ databases">
        <title>In-depth cultivation of the pig gut microbiome towards novel bacterial diversity and tailored functional studies.</title>
        <authorList>
            <person name="Wylensek D."/>
            <person name="Hitch T.C.A."/>
            <person name="Clavel T."/>
        </authorList>
    </citation>
    <scope>NUCLEOTIDE SEQUENCE [LARGE SCALE GENOMIC DNA]</scope>
    <source>
        <strain evidence="7 8">CA-Schmier-601-WT-1</strain>
    </source>
</reference>
<evidence type="ECO:0000256" key="1">
    <source>
        <dbReference type="ARBA" id="ARBA00009080"/>
    </source>
</evidence>
<dbReference type="GO" id="GO:0051287">
    <property type="term" value="F:NAD binding"/>
    <property type="evidence" value="ECO:0007669"/>
    <property type="project" value="InterPro"/>
</dbReference>
<dbReference type="GO" id="GO:0016491">
    <property type="term" value="F:oxidoreductase activity"/>
    <property type="evidence" value="ECO:0007669"/>
    <property type="project" value="UniProtKB-KW"/>
</dbReference>
<feature type="active site" evidence="4">
    <location>
        <position position="176"/>
    </location>
</feature>
<dbReference type="PANTHER" id="PTHR43060">
    <property type="entry name" value="3-HYDROXYISOBUTYRATE DEHYDROGENASE-LIKE 1, MITOCHONDRIAL-RELATED"/>
    <property type="match status" value="1"/>
</dbReference>
<evidence type="ECO:0000313" key="7">
    <source>
        <dbReference type="EMBL" id="MST72804.1"/>
    </source>
</evidence>
<sequence>MALGNSAKVAFIGTGIMGAPIAGHIMDAGYDVTVYNRTKSKADGLVERGAHWADDVASAVEGADVVFTMLGYPTDVEDVYLSTNGILRSSKEGAFLIDLTTSSPDLARDIHGAAEVDDRHAFDCPVTGGEEGAKAGTLTLFVGATPKEAEPVLPLLQCFSSKITYFDQAGAGQTVKLCNQVSLASCMMGYAEAMALAEASGVDVARMLQAVSSGMGGSVALSRLAPKSLEGDYRPGFLSEHLLKDVTLSLDAADELGIGMPSTATAENLYKLLCQVGGARLGTQAISLLYAPAEVGEKAGLDWSKAKVEDEDGDGCCGGHGDGCCGGHGDGEGHECHCHHHNGGDE</sequence>
<name>A0A6N7XP92_9ACTN</name>
<evidence type="ECO:0000256" key="2">
    <source>
        <dbReference type="ARBA" id="ARBA00023002"/>
    </source>
</evidence>
<dbReference type="InterPro" id="IPR013328">
    <property type="entry name" value="6PGD_dom2"/>
</dbReference>
<comment type="caution">
    <text evidence="7">The sequence shown here is derived from an EMBL/GenBank/DDBJ whole genome shotgun (WGS) entry which is preliminary data.</text>
</comment>
<dbReference type="RefSeq" id="WP_154435320.1">
    <property type="nucleotide sequence ID" value="NZ_VUNC01000005.1"/>
</dbReference>
<dbReference type="InterPro" id="IPR006115">
    <property type="entry name" value="6PGDH_NADP-bd"/>
</dbReference>
<dbReference type="InterPro" id="IPR008927">
    <property type="entry name" value="6-PGluconate_DH-like_C_sf"/>
</dbReference>
<dbReference type="Pfam" id="PF14833">
    <property type="entry name" value="NAD_binding_11"/>
    <property type="match status" value="1"/>
</dbReference>
<evidence type="ECO:0000259" key="5">
    <source>
        <dbReference type="Pfam" id="PF03446"/>
    </source>
</evidence>
<accession>A0A6N7XP92</accession>
<dbReference type="PIRSF" id="PIRSF000103">
    <property type="entry name" value="HIBADH"/>
    <property type="match status" value="1"/>
</dbReference>
<dbReference type="PANTHER" id="PTHR43060:SF15">
    <property type="entry name" value="3-HYDROXYISOBUTYRATE DEHYDROGENASE-LIKE 1, MITOCHONDRIAL-RELATED"/>
    <property type="match status" value="1"/>
</dbReference>
<dbReference type="InterPro" id="IPR015815">
    <property type="entry name" value="HIBADH-related"/>
</dbReference>
<feature type="domain" description="6-phosphogluconate dehydrogenase NADP-binding" evidence="5">
    <location>
        <begin position="8"/>
        <end position="165"/>
    </location>
</feature>
<organism evidence="7 8">
    <name type="scientific">Olsenella porci</name>
    <dbReference type="NCBI Taxonomy" id="2652279"/>
    <lineage>
        <taxon>Bacteria</taxon>
        <taxon>Bacillati</taxon>
        <taxon>Actinomycetota</taxon>
        <taxon>Coriobacteriia</taxon>
        <taxon>Coriobacteriales</taxon>
        <taxon>Atopobiaceae</taxon>
        <taxon>Olsenella</taxon>
    </lineage>
</organism>
<dbReference type="InterPro" id="IPR036291">
    <property type="entry name" value="NAD(P)-bd_dom_sf"/>
</dbReference>
<evidence type="ECO:0000256" key="4">
    <source>
        <dbReference type="PIRSR" id="PIRSR000103-1"/>
    </source>
</evidence>
<evidence type="ECO:0000259" key="6">
    <source>
        <dbReference type="Pfam" id="PF14833"/>
    </source>
</evidence>
<dbReference type="Gene3D" id="1.10.1040.10">
    <property type="entry name" value="N-(1-d-carboxylethyl)-l-norvaline Dehydrogenase, domain 2"/>
    <property type="match status" value="1"/>
</dbReference>
<feature type="domain" description="3-hydroxyisobutyrate dehydrogenase-like NAD-binding" evidence="6">
    <location>
        <begin position="170"/>
        <end position="286"/>
    </location>
</feature>
<dbReference type="Gene3D" id="3.40.50.720">
    <property type="entry name" value="NAD(P)-binding Rossmann-like Domain"/>
    <property type="match status" value="1"/>
</dbReference>
<dbReference type="Pfam" id="PF03446">
    <property type="entry name" value="NAD_binding_2"/>
    <property type="match status" value="1"/>
</dbReference>
<dbReference type="GO" id="GO:0050661">
    <property type="term" value="F:NADP binding"/>
    <property type="evidence" value="ECO:0007669"/>
    <property type="project" value="InterPro"/>
</dbReference>
<keyword evidence="3" id="KW-0520">NAD</keyword>
<dbReference type="SUPFAM" id="SSF51735">
    <property type="entry name" value="NAD(P)-binding Rossmann-fold domains"/>
    <property type="match status" value="1"/>
</dbReference>
<protein>
    <submittedName>
        <fullName evidence="7">NAD(P)-dependent oxidoreductase</fullName>
    </submittedName>
</protein>
<proteinExistence type="inferred from homology"/>
<evidence type="ECO:0000313" key="8">
    <source>
        <dbReference type="Proteomes" id="UP000469325"/>
    </source>
</evidence>
<dbReference type="SUPFAM" id="SSF48179">
    <property type="entry name" value="6-phosphogluconate dehydrogenase C-terminal domain-like"/>
    <property type="match status" value="1"/>
</dbReference>
<keyword evidence="2" id="KW-0560">Oxidoreductase</keyword>
<gene>
    <name evidence="7" type="ORF">FYJ68_06765</name>
</gene>
<dbReference type="AlphaFoldDB" id="A0A6N7XP92"/>